<protein>
    <recommendedName>
        <fullName evidence="3">Minor tail protein</fullName>
    </recommendedName>
</protein>
<keyword evidence="2" id="KW-1185">Reference proteome</keyword>
<accession>A0A5Q2WEF9</accession>
<dbReference type="Pfam" id="PF10910">
    <property type="entry name" value="Phage_gene29"/>
    <property type="match status" value="1"/>
</dbReference>
<dbReference type="EMBL" id="MN444870">
    <property type="protein sequence ID" value="QGH75758.1"/>
    <property type="molecule type" value="Genomic_DNA"/>
</dbReference>
<dbReference type="InterPro" id="IPR021226">
    <property type="entry name" value="Phage_gene29"/>
</dbReference>
<evidence type="ECO:0000313" key="2">
    <source>
        <dbReference type="Proteomes" id="UP000346466"/>
    </source>
</evidence>
<reference evidence="1 2" key="1">
    <citation type="submission" date="2019-09" db="EMBL/GenBank/DDBJ databases">
        <authorList>
            <person name="Falcon-Lizardi N."/>
            <person name="Rios-Rosa Y."/>
            <person name="Rivera-Cruz A."/>
            <person name="Rivera-Espinal N.S."/>
            <person name="Rodriguez-Cotto F.E."/>
            <person name="Rosa-Flores A.N."/>
            <person name="Rubin M.R."/>
            <person name="Vazquez E."/>
            <person name="Molloy S.D."/>
            <person name="Garlena R.A."/>
            <person name="Russell D.A."/>
            <person name="Pope W.H."/>
            <person name="Jacobs-Sera D."/>
            <person name="Hatfull G.F."/>
        </authorList>
    </citation>
    <scope>NUCLEOTIDE SEQUENCE [LARGE SCALE GENOMIC DNA]</scope>
</reference>
<dbReference type="SUPFAM" id="SSF158791">
    <property type="entry name" value="MgtE N-terminal domain-like"/>
    <property type="match status" value="1"/>
</dbReference>
<name>A0A5Q2WEF9_9CAUD</name>
<dbReference type="RefSeq" id="YP_010246688.1">
    <property type="nucleotide sequence ID" value="NC_060137.1"/>
</dbReference>
<organism evidence="1 2">
    <name type="scientific">Gordonia phage Syleon</name>
    <dbReference type="NCBI Taxonomy" id="2653718"/>
    <lineage>
        <taxon>Viruses</taxon>
        <taxon>Duplodnaviria</taxon>
        <taxon>Heunggongvirae</taxon>
        <taxon>Uroviricota</taxon>
        <taxon>Caudoviricetes</taxon>
        <taxon>Deeyouvirinae</taxon>
        <taxon>Octobienvirus</taxon>
        <taxon>Octobienvirus syleon</taxon>
    </lineage>
</organism>
<gene>
    <name evidence="1" type="primary">29</name>
    <name evidence="1" type="ORF">SEA_SYLEON_29</name>
</gene>
<dbReference type="Proteomes" id="UP000346466">
    <property type="component" value="Segment"/>
</dbReference>
<proteinExistence type="predicted"/>
<sequence length="157" mass="17195">MIVLSEQARRFESEVTDWDDPTQHLAPFLYEWPAFGKMQAMPAPTALVPYQAELLYKMGVRFHPELAEVVKVSDADGVSQWVSKAEAEEMANASSALGSDEALGLLAKISPERAAEIEAMSDSEREARVEAMTPDLAESLNELARLRKALEAANASS</sequence>
<dbReference type="GeneID" id="70081253"/>
<dbReference type="KEGG" id="vg:70081253"/>
<evidence type="ECO:0000313" key="1">
    <source>
        <dbReference type="EMBL" id="QGH75758.1"/>
    </source>
</evidence>
<evidence type="ECO:0008006" key="3">
    <source>
        <dbReference type="Google" id="ProtNLM"/>
    </source>
</evidence>